<reference evidence="4 5" key="1">
    <citation type="submission" date="2016-11" db="EMBL/GenBank/DDBJ databases">
        <authorList>
            <person name="Jaros S."/>
            <person name="Januszkiewicz K."/>
            <person name="Wedrychowicz H."/>
        </authorList>
    </citation>
    <scope>NUCLEOTIDE SEQUENCE [LARGE SCALE GENOMIC DNA]</scope>
    <source>
        <strain evidence="4 5">DSM 26910</strain>
    </source>
</reference>
<dbReference type="PANTHER" id="PTHR43817">
    <property type="entry name" value="GLYCOSYL HYDROLASE"/>
    <property type="match status" value="1"/>
</dbReference>
<evidence type="ECO:0000313" key="4">
    <source>
        <dbReference type="EMBL" id="SHF90799.1"/>
    </source>
</evidence>
<dbReference type="AlphaFoldDB" id="A0A1M5FH97"/>
<evidence type="ECO:0000256" key="3">
    <source>
        <dbReference type="SAM" id="SignalP"/>
    </source>
</evidence>
<dbReference type="EMBL" id="FQUM01000012">
    <property type="protein sequence ID" value="SHF90799.1"/>
    <property type="molecule type" value="Genomic_DNA"/>
</dbReference>
<feature type="signal peptide" evidence="3">
    <location>
        <begin position="1"/>
        <end position="20"/>
    </location>
</feature>
<keyword evidence="2" id="KW-0378">Hydrolase</keyword>
<protein>
    <submittedName>
        <fullName evidence="4">Alpha-L-rhamnosidase</fullName>
    </submittedName>
</protein>
<dbReference type="GO" id="GO:0016787">
    <property type="term" value="F:hydrolase activity"/>
    <property type="evidence" value="ECO:0007669"/>
    <property type="project" value="UniProtKB-KW"/>
</dbReference>
<sequence>MKVFAKTGLTLAGLVGLFLAVSSCTQTDKPEVFKQYEFTQPAEKVRIHTWWHWVDGMITKEGITKDLESMKKVGIAQATILNLGFPQNASVLPSENYKIEKVKFVTDKWYEMFEWALQEAKRLGITIGVHNCDGWSESGGPWIKPEMSMKKFVYTKTIIPSGFKGKIKLDKPYNNFDFYKDVAVVAYKNSGLKKNSFQSANPEIIINNQQKIAPSTIFEAKKGDSIEFIFNADFVADKILVFQGYKVGSSGINKNTSSQYTLMSSNNGGESYKEITRFNLTCFNDTAIINFPRTKSSRFKLIISDGLSLSTWRNSKYLLSHVELLADGDHSGFAPAVPRVFEKTASGNILDVKQLDEKGIDLGGYKAIKSNEIVNLSNQMNSDGIIDIDLPDGDWTILRFGYTTTGVVNSPSTVEGEGLECDKMDTTALNVHFSNFPQKLVQHSKGLNGSTFKFLLIDSWECDFQNWTAQMPEEFEKRRGYSLIDWLPVLCGDVVGDMDLSEGFLYDFRKTIAEMIEENFYLHFSELCHRNNLEMHAEVIYGGGMYPPLDVLKANSYADLPMTEFWTLANDGVITYSPLKNNPLSSLASLSGLYNKPVLASEAFTASCRHSETPADLKLYGDRAFCSGINQMVLHSYVHQPNEQKPGLTLYAFGSHFNRNTPWWNYSRGWLDYQARIQYVLQKGIIPAEVLYFVGDQLPHDLNVELVNNLPKDIHAIPCNFDLLQNAVVKEGKISFPSGAEFSILALPNVRSINYSTLIEIDRLVRDGAVVFGEKPQYLLSLKDMTENRNGFEKLMSELWGDYKKGETGRNPHGKGLVCWGASVNDMLKELKVAPALSTTLPDSLEVLSIHKTTPEEDVFFVVNQHNQLLNFECNFAVGDKSLEIWNPMTGECKNQLVYIQSNEETTVPVRLQPNESLFFIFKKGSRKNFVTKVELDGRQIFPAQAEGVSSDVVPEIKLENGNWSLTGYVNGVYHTTTNLGERVSFDAVSPDIYNVSDFSGSVSFLSIGGDSIEPVTISNLGLLTESDVSQIKYFSGEMKYVIDFSVPSEYLDNRSSVCLDLGIFGTTGEVRLNGRFLENVWFPGVTIPVTEILTKHNRLEIVIATTNRNRLIGDLREKGHLNNIWTSYIGVRKGFNLGVSGLAGPLKLIKYSEKPCVERKSAKKERG</sequence>
<dbReference type="PROSITE" id="PS51257">
    <property type="entry name" value="PROKAR_LIPOPROTEIN"/>
    <property type="match status" value="1"/>
</dbReference>
<keyword evidence="1 3" id="KW-0732">Signal</keyword>
<name>A0A1M5FH97_9BACT</name>
<dbReference type="OrthoDB" id="9761519at2"/>
<accession>A0A1M5FH97</accession>
<keyword evidence="5" id="KW-1185">Reference proteome</keyword>
<dbReference type="Proteomes" id="UP000184164">
    <property type="component" value="Unassembled WGS sequence"/>
</dbReference>
<proteinExistence type="predicted"/>
<feature type="chain" id="PRO_5012612470" evidence="3">
    <location>
        <begin position="21"/>
        <end position="1168"/>
    </location>
</feature>
<dbReference type="Pfam" id="PF17132">
    <property type="entry name" value="Glyco_hydro_106"/>
    <property type="match status" value="1"/>
</dbReference>
<dbReference type="STRING" id="1484053.SAMN05444274_11261"/>
<dbReference type="NCBIfam" id="NF045579">
    <property type="entry name" value="rhamnoside_JR"/>
    <property type="match status" value="1"/>
</dbReference>
<evidence type="ECO:0000313" key="5">
    <source>
        <dbReference type="Proteomes" id="UP000184164"/>
    </source>
</evidence>
<evidence type="ECO:0000256" key="2">
    <source>
        <dbReference type="ARBA" id="ARBA00022801"/>
    </source>
</evidence>
<evidence type="ECO:0000256" key="1">
    <source>
        <dbReference type="ARBA" id="ARBA00022729"/>
    </source>
</evidence>
<gene>
    <name evidence="4" type="ORF">SAMN05444274_11261</name>
</gene>
<organism evidence="4 5">
    <name type="scientific">Mariniphaga anaerophila</name>
    <dbReference type="NCBI Taxonomy" id="1484053"/>
    <lineage>
        <taxon>Bacteria</taxon>
        <taxon>Pseudomonadati</taxon>
        <taxon>Bacteroidota</taxon>
        <taxon>Bacteroidia</taxon>
        <taxon>Marinilabiliales</taxon>
        <taxon>Prolixibacteraceae</taxon>
        <taxon>Mariniphaga</taxon>
    </lineage>
</organism>
<dbReference type="PANTHER" id="PTHR43817:SF1">
    <property type="entry name" value="HYDROLASE, FAMILY 43, PUTATIVE (AFU_ORTHOLOGUE AFUA_3G01660)-RELATED"/>
    <property type="match status" value="1"/>
</dbReference>
<dbReference type="RefSeq" id="WP_073003318.1">
    <property type="nucleotide sequence ID" value="NZ_FQUM01000012.1"/>
</dbReference>